<dbReference type="RefSeq" id="XP_031377015.1">
    <property type="nucleotide sequence ID" value="XM_031521155.1"/>
</dbReference>
<dbReference type="InterPro" id="IPR025610">
    <property type="entry name" value="MYC/MYB_N"/>
</dbReference>
<dbReference type="GO" id="GO:0005634">
    <property type="term" value="C:nucleus"/>
    <property type="evidence" value="ECO:0007669"/>
    <property type="project" value="UniProtKB-SubCell"/>
</dbReference>
<sequence>MGEAEGKAKAALRRLCSDNGWSYGVLWRFDPRNSMLLTMEDAFYEEDQMGQVMGNMLLQVHLLGEGAIGQAAITGKHRWMFAGARESQEADSEVLQQLSAGVETLLVIPIEHHGVVQFGATKKIMESAEFVDETKKLFHEMDNADGIFRAGNVPSSSNSEASDINSLFASLLSHGTSCNMNLRPINSGIGLEKLIRSSCSTTNPVQSLTVENEEDLSHLFASIPTVPRAKSSFTEGSCISSWSSDGSVSTSLEPPMSSSILAPDSSNAYCVKLNAGAGNFGINHLQPFGDAEVQLPKASTNLKRSFDEFNLTDPTADVSSSCLIDDLSQWFAGSPEHGIAGTGGCFDNSIEQSILVNSGNYNASNVHSMERELFNSFGVDLGCVLDGNCWDVLNSSNQAPCNTMSGFPSTSEPRKGLFSELGIEELLEGIGSTITKSSFKDPLSASRRKGAEGLLLNGPSNLAHKSQVGLWIDDSYSINAGGAPTCAPKRAEEPAKPSRKRARPGESTRPRPKDRQQIQDRLKELRGIIPNGAKCSIDALLDRTIKHMLFLQNVTKYADKLKRSDEPKLVAHENGVVLKDESRRGGEAGSSGGTTWAFEVGSQSMVCPIIVEDLSPPGQMLIEMLCEERGLFLEIADIVRGFGLNILKGVMEVRDNKIWSHFIVEATRHVTRMDVFWSLVQLLQQTAPRGPDFANPPKNHLMDGAVLPCNSYKQTVASPYQLAKAR</sequence>
<reference evidence="8" key="2">
    <citation type="submission" date="2025-08" db="UniProtKB">
        <authorList>
            <consortium name="RefSeq"/>
        </authorList>
    </citation>
    <scope>IDENTIFICATION</scope>
    <source>
        <tissue evidence="8">Leaf</tissue>
    </source>
</reference>
<dbReference type="PANTHER" id="PTHR46196">
    <property type="entry name" value="TRANSCRIPTION FACTOR BHLH155-LIKE ISOFORM X1-RELATED"/>
    <property type="match status" value="1"/>
</dbReference>
<evidence type="ECO:0000256" key="3">
    <source>
        <dbReference type="ARBA" id="ARBA00023163"/>
    </source>
</evidence>
<evidence type="ECO:0000313" key="7">
    <source>
        <dbReference type="Proteomes" id="UP000515151"/>
    </source>
</evidence>
<evidence type="ECO:0000256" key="5">
    <source>
        <dbReference type="SAM" id="MobiDB-lite"/>
    </source>
</evidence>
<feature type="region of interest" description="Disordered" evidence="5">
    <location>
        <begin position="483"/>
        <end position="517"/>
    </location>
</feature>
<evidence type="ECO:0000313" key="8">
    <source>
        <dbReference type="RefSeq" id="XP_031377015.1"/>
    </source>
</evidence>
<name>A0A6P8C2Z2_PUNGR</name>
<organism evidence="7 8">
    <name type="scientific">Punica granatum</name>
    <name type="common">Pomegranate</name>
    <dbReference type="NCBI Taxonomy" id="22663"/>
    <lineage>
        <taxon>Eukaryota</taxon>
        <taxon>Viridiplantae</taxon>
        <taxon>Streptophyta</taxon>
        <taxon>Embryophyta</taxon>
        <taxon>Tracheophyta</taxon>
        <taxon>Spermatophyta</taxon>
        <taxon>Magnoliopsida</taxon>
        <taxon>eudicotyledons</taxon>
        <taxon>Gunneridae</taxon>
        <taxon>Pentapetalae</taxon>
        <taxon>rosids</taxon>
        <taxon>malvids</taxon>
        <taxon>Myrtales</taxon>
        <taxon>Lythraceae</taxon>
        <taxon>Punica</taxon>
    </lineage>
</organism>
<keyword evidence="4" id="KW-0539">Nucleus</keyword>
<dbReference type="Proteomes" id="UP000515151">
    <property type="component" value="Chromosome 1"/>
</dbReference>
<evidence type="ECO:0000259" key="6">
    <source>
        <dbReference type="PROSITE" id="PS50888"/>
    </source>
</evidence>
<dbReference type="AlphaFoldDB" id="A0A6P8C2Z2"/>
<keyword evidence="3" id="KW-0804">Transcription</keyword>
<feature type="compositionally biased region" description="Basic and acidic residues" evidence="5">
    <location>
        <begin position="503"/>
        <end position="517"/>
    </location>
</feature>
<dbReference type="GO" id="GO:0046983">
    <property type="term" value="F:protein dimerization activity"/>
    <property type="evidence" value="ECO:0007669"/>
    <property type="project" value="InterPro"/>
</dbReference>
<gene>
    <name evidence="8" type="primary">LOC116192572</name>
</gene>
<dbReference type="InterPro" id="IPR043561">
    <property type="entry name" value="LHW-like"/>
</dbReference>
<reference evidence="7" key="1">
    <citation type="journal article" date="2020" name="Plant Biotechnol. J.">
        <title>The pomegranate (Punica granatum L.) draft genome dissects genetic divergence between soft- and hard-seeded cultivars.</title>
        <authorList>
            <person name="Luo X."/>
            <person name="Li H."/>
            <person name="Wu Z."/>
            <person name="Yao W."/>
            <person name="Zhao P."/>
            <person name="Cao D."/>
            <person name="Yu H."/>
            <person name="Li K."/>
            <person name="Poudel K."/>
            <person name="Zhao D."/>
            <person name="Zhang F."/>
            <person name="Xia X."/>
            <person name="Chen L."/>
            <person name="Wang Q."/>
            <person name="Jing D."/>
            <person name="Cao S."/>
        </authorList>
    </citation>
    <scope>NUCLEOTIDE SEQUENCE [LARGE SCALE GENOMIC DNA]</scope>
    <source>
        <strain evidence="7">cv. Tunisia</strain>
    </source>
</reference>
<protein>
    <submittedName>
        <fullName evidence="8">Transcription factor EMB1444-like</fullName>
    </submittedName>
</protein>
<dbReference type="OrthoDB" id="1883654at2759"/>
<keyword evidence="2" id="KW-0805">Transcription regulation</keyword>
<dbReference type="Pfam" id="PF14215">
    <property type="entry name" value="bHLH-MYC_N"/>
    <property type="match status" value="1"/>
</dbReference>
<dbReference type="GeneID" id="116192572"/>
<feature type="domain" description="BHLH" evidence="6">
    <location>
        <begin position="502"/>
        <end position="551"/>
    </location>
</feature>
<accession>A0A6P8C2Z2</accession>
<dbReference type="GO" id="GO:0003700">
    <property type="term" value="F:DNA-binding transcription factor activity"/>
    <property type="evidence" value="ECO:0007669"/>
    <property type="project" value="InterPro"/>
</dbReference>
<dbReference type="Pfam" id="PF23176">
    <property type="entry name" value="bHLH_LHW"/>
    <property type="match status" value="1"/>
</dbReference>
<dbReference type="InterPro" id="IPR011598">
    <property type="entry name" value="bHLH_dom"/>
</dbReference>
<dbReference type="PROSITE" id="PS50888">
    <property type="entry name" value="BHLH"/>
    <property type="match status" value="1"/>
</dbReference>
<evidence type="ECO:0000256" key="4">
    <source>
        <dbReference type="ARBA" id="ARBA00023242"/>
    </source>
</evidence>
<evidence type="ECO:0000256" key="2">
    <source>
        <dbReference type="ARBA" id="ARBA00023015"/>
    </source>
</evidence>
<keyword evidence="7" id="KW-1185">Reference proteome</keyword>
<evidence type="ECO:0000256" key="1">
    <source>
        <dbReference type="ARBA" id="ARBA00004123"/>
    </source>
</evidence>
<comment type="subcellular location">
    <subcellularLocation>
        <location evidence="1">Nucleus</location>
    </subcellularLocation>
</comment>
<proteinExistence type="predicted"/>
<dbReference type="PANTHER" id="PTHR46196:SF2">
    <property type="entry name" value="TRANSCRIPTION FACTOR BHLH157"/>
    <property type="match status" value="1"/>
</dbReference>